<evidence type="ECO:0000313" key="6">
    <source>
        <dbReference type="EMBL" id="KAK9073776.1"/>
    </source>
</evidence>
<dbReference type="InterPro" id="IPR027417">
    <property type="entry name" value="P-loop_NTPase"/>
</dbReference>
<proteinExistence type="inferred from homology"/>
<keyword evidence="2 4" id="KW-0067">ATP-binding</keyword>
<dbReference type="InterPro" id="IPR033762">
    <property type="entry name" value="MCM_OB"/>
</dbReference>
<evidence type="ECO:0000256" key="2">
    <source>
        <dbReference type="ARBA" id="ARBA00022840"/>
    </source>
</evidence>
<reference evidence="6 7" key="1">
    <citation type="submission" date="2024-04" db="EMBL/GenBank/DDBJ databases">
        <title>The reference genome of an endangered Asteraceae, Deinandra increscens subsp. villosa, native to the Central Coast of California.</title>
        <authorList>
            <person name="Guilliams M."/>
            <person name="Hasenstab-Lehman K."/>
            <person name="Meyer R."/>
            <person name="Mcevoy S."/>
        </authorList>
    </citation>
    <scope>NUCLEOTIDE SEQUENCE [LARGE SCALE GENOMIC DNA]</scope>
    <source>
        <tissue evidence="6">Leaf</tissue>
    </source>
</reference>
<name>A0AAP0DFX3_9ASTR</name>
<keyword evidence="7" id="KW-1185">Reference proteome</keyword>
<dbReference type="SUPFAM" id="SSF52540">
    <property type="entry name" value="P-loop containing nucleoside triphosphate hydrolases"/>
    <property type="match status" value="1"/>
</dbReference>
<dbReference type="GO" id="GO:1902969">
    <property type="term" value="P:mitotic DNA replication"/>
    <property type="evidence" value="ECO:0007669"/>
    <property type="project" value="TreeGrafter"/>
</dbReference>
<dbReference type="GO" id="GO:0042555">
    <property type="term" value="C:MCM complex"/>
    <property type="evidence" value="ECO:0007669"/>
    <property type="project" value="TreeGrafter"/>
</dbReference>
<dbReference type="Gene3D" id="3.40.50.300">
    <property type="entry name" value="P-loop containing nucleotide triphosphate hydrolases"/>
    <property type="match status" value="1"/>
</dbReference>
<evidence type="ECO:0000256" key="1">
    <source>
        <dbReference type="ARBA" id="ARBA00022741"/>
    </source>
</evidence>
<comment type="similarity">
    <text evidence="4">Belongs to the MCM family.</text>
</comment>
<dbReference type="SUPFAM" id="SSF50249">
    <property type="entry name" value="Nucleic acid-binding proteins"/>
    <property type="match status" value="1"/>
</dbReference>
<gene>
    <name evidence="6" type="ORF">SSX86_006370</name>
</gene>
<accession>A0AAP0DFX3</accession>
<evidence type="ECO:0000259" key="5">
    <source>
        <dbReference type="PROSITE" id="PS50051"/>
    </source>
</evidence>
<dbReference type="PRINTS" id="PR01657">
    <property type="entry name" value="MCMFAMILY"/>
</dbReference>
<sequence length="283" mass="30642">MGEIKSSSGILRDKPPDHHDVKVAMLPPPRFAILSRATIPTTVVKSDFVDGPIAMNVDGDNSGVQKPDLVFTVGKQNEIETVGKISYAGAVKGIVKIFLHYCCYLFQEMSKEIPAGSLPRSLDVILHHDIVEQPRAGDTVIFTGTVVVIPDILALAAPGERADCHRVGGQSQRSGSGAVQEGVKAMEQQTISITKAGIRTKLNARTSILAAANPTGGRYDKTKPLKYNVALPPAILSRFDLVYVMIDDPDDTTDYHIASHTVRLHQKKEEVVSPTLSTAQLKR</sequence>
<dbReference type="EMBL" id="JBCNJP010000008">
    <property type="protein sequence ID" value="KAK9073776.1"/>
    <property type="molecule type" value="Genomic_DNA"/>
</dbReference>
<feature type="domain" description="MCM C-terminal AAA(+) ATPase" evidence="5">
    <location>
        <begin position="184"/>
        <end position="261"/>
    </location>
</feature>
<dbReference type="InterPro" id="IPR012340">
    <property type="entry name" value="NA-bd_OB-fold"/>
</dbReference>
<dbReference type="GO" id="GO:1990518">
    <property type="term" value="F:single-stranded 3'-5' DNA helicase activity"/>
    <property type="evidence" value="ECO:0007669"/>
    <property type="project" value="TreeGrafter"/>
</dbReference>
<dbReference type="PROSITE" id="PS50051">
    <property type="entry name" value="MCM_2"/>
    <property type="match status" value="1"/>
</dbReference>
<dbReference type="PANTHER" id="PTHR11630">
    <property type="entry name" value="DNA REPLICATION LICENSING FACTOR MCM FAMILY MEMBER"/>
    <property type="match status" value="1"/>
</dbReference>
<keyword evidence="4" id="KW-0238">DNA-binding</keyword>
<dbReference type="InterPro" id="IPR001208">
    <property type="entry name" value="MCM_dom"/>
</dbReference>
<dbReference type="GO" id="GO:0005634">
    <property type="term" value="C:nucleus"/>
    <property type="evidence" value="ECO:0007669"/>
    <property type="project" value="TreeGrafter"/>
</dbReference>
<protein>
    <recommendedName>
        <fullName evidence="5">MCM C-terminal AAA(+) ATPase domain-containing protein</fullName>
    </recommendedName>
</protein>
<dbReference type="Pfam" id="PF17207">
    <property type="entry name" value="MCM_OB"/>
    <property type="match status" value="1"/>
</dbReference>
<keyword evidence="1 4" id="KW-0547">Nucleotide-binding</keyword>
<organism evidence="6 7">
    <name type="scientific">Deinandra increscens subsp. villosa</name>
    <dbReference type="NCBI Taxonomy" id="3103831"/>
    <lineage>
        <taxon>Eukaryota</taxon>
        <taxon>Viridiplantae</taxon>
        <taxon>Streptophyta</taxon>
        <taxon>Embryophyta</taxon>
        <taxon>Tracheophyta</taxon>
        <taxon>Spermatophyta</taxon>
        <taxon>Magnoliopsida</taxon>
        <taxon>eudicotyledons</taxon>
        <taxon>Gunneridae</taxon>
        <taxon>Pentapetalae</taxon>
        <taxon>asterids</taxon>
        <taxon>campanulids</taxon>
        <taxon>Asterales</taxon>
        <taxon>Asteraceae</taxon>
        <taxon>Asteroideae</taxon>
        <taxon>Heliantheae alliance</taxon>
        <taxon>Madieae</taxon>
        <taxon>Madiinae</taxon>
        <taxon>Deinandra</taxon>
    </lineage>
</organism>
<dbReference type="Pfam" id="PF00493">
    <property type="entry name" value="MCM"/>
    <property type="match status" value="1"/>
</dbReference>
<dbReference type="SMART" id="SM00350">
    <property type="entry name" value="MCM"/>
    <property type="match status" value="1"/>
</dbReference>
<dbReference type="PANTHER" id="PTHR11630:SF43">
    <property type="entry name" value="DNA REPLICATION LICENSING FACTOR MCM6"/>
    <property type="match status" value="1"/>
</dbReference>
<evidence type="ECO:0000256" key="3">
    <source>
        <dbReference type="ARBA" id="ARBA00047995"/>
    </source>
</evidence>
<dbReference type="GO" id="GO:0005524">
    <property type="term" value="F:ATP binding"/>
    <property type="evidence" value="ECO:0007669"/>
    <property type="project" value="UniProtKB-KW"/>
</dbReference>
<dbReference type="Gene3D" id="2.40.50.140">
    <property type="entry name" value="Nucleic acid-binding proteins"/>
    <property type="match status" value="1"/>
</dbReference>
<dbReference type="AlphaFoldDB" id="A0AAP0DFX3"/>
<dbReference type="InterPro" id="IPR031327">
    <property type="entry name" value="MCM"/>
</dbReference>
<dbReference type="GO" id="GO:0000727">
    <property type="term" value="P:double-strand break repair via break-induced replication"/>
    <property type="evidence" value="ECO:0007669"/>
    <property type="project" value="TreeGrafter"/>
</dbReference>
<comment type="catalytic activity">
    <reaction evidence="3">
        <text>ATP + H2O = ADP + phosphate + H(+)</text>
        <dbReference type="Rhea" id="RHEA:13065"/>
        <dbReference type="ChEBI" id="CHEBI:15377"/>
        <dbReference type="ChEBI" id="CHEBI:15378"/>
        <dbReference type="ChEBI" id="CHEBI:30616"/>
        <dbReference type="ChEBI" id="CHEBI:43474"/>
        <dbReference type="ChEBI" id="CHEBI:456216"/>
        <dbReference type="EC" id="3.6.4.12"/>
    </reaction>
</comment>
<dbReference type="GO" id="GO:0003697">
    <property type="term" value="F:single-stranded DNA binding"/>
    <property type="evidence" value="ECO:0007669"/>
    <property type="project" value="TreeGrafter"/>
</dbReference>
<dbReference type="Proteomes" id="UP001408789">
    <property type="component" value="Unassembled WGS sequence"/>
</dbReference>
<evidence type="ECO:0000256" key="4">
    <source>
        <dbReference type="RuleBase" id="RU004070"/>
    </source>
</evidence>
<comment type="caution">
    <text evidence="6">The sequence shown here is derived from an EMBL/GenBank/DDBJ whole genome shotgun (WGS) entry which is preliminary data.</text>
</comment>
<evidence type="ECO:0000313" key="7">
    <source>
        <dbReference type="Proteomes" id="UP001408789"/>
    </source>
</evidence>